<organism evidence="1 2">
    <name type="scientific">Microscilla marina ATCC 23134</name>
    <dbReference type="NCBI Taxonomy" id="313606"/>
    <lineage>
        <taxon>Bacteria</taxon>
        <taxon>Pseudomonadati</taxon>
        <taxon>Bacteroidota</taxon>
        <taxon>Cytophagia</taxon>
        <taxon>Cytophagales</taxon>
        <taxon>Microscillaceae</taxon>
        <taxon>Microscilla</taxon>
    </lineage>
</organism>
<proteinExistence type="predicted"/>
<reference evidence="1 2" key="1">
    <citation type="submission" date="2007-01" db="EMBL/GenBank/DDBJ databases">
        <authorList>
            <person name="Haygood M."/>
            <person name="Podell S."/>
            <person name="Anderson C."/>
            <person name="Hopkinson B."/>
            <person name="Roe K."/>
            <person name="Barbeau K."/>
            <person name="Gaasterland T."/>
            <person name="Ferriera S."/>
            <person name="Johnson J."/>
            <person name="Kravitz S."/>
            <person name="Beeson K."/>
            <person name="Sutton G."/>
            <person name="Rogers Y.-H."/>
            <person name="Friedman R."/>
            <person name="Frazier M."/>
            <person name="Venter J.C."/>
        </authorList>
    </citation>
    <scope>NUCLEOTIDE SEQUENCE [LARGE SCALE GENOMIC DNA]</scope>
    <source>
        <strain evidence="1 2">ATCC 23134</strain>
    </source>
</reference>
<name>A1ZN81_MICM2</name>
<keyword evidence="2" id="KW-1185">Reference proteome</keyword>
<sequence length="46" mass="5546">MPGRPQGNRLYNCWMIIWVVYARATTRKSPLQLLDDYWGLDRDMMI</sequence>
<dbReference type="EMBL" id="AAWS01000017">
    <property type="protein sequence ID" value="EAY28262.1"/>
    <property type="molecule type" value="Genomic_DNA"/>
</dbReference>
<protein>
    <submittedName>
        <fullName evidence="1">Uncharacterized protein</fullName>
    </submittedName>
</protein>
<dbReference type="Proteomes" id="UP000004095">
    <property type="component" value="Unassembled WGS sequence"/>
</dbReference>
<evidence type="ECO:0000313" key="2">
    <source>
        <dbReference type="Proteomes" id="UP000004095"/>
    </source>
</evidence>
<gene>
    <name evidence="1" type="ORF">M23134_03523</name>
</gene>
<comment type="caution">
    <text evidence="1">The sequence shown here is derived from an EMBL/GenBank/DDBJ whole genome shotgun (WGS) entry which is preliminary data.</text>
</comment>
<evidence type="ECO:0000313" key="1">
    <source>
        <dbReference type="EMBL" id="EAY28262.1"/>
    </source>
</evidence>
<dbReference type="AlphaFoldDB" id="A1ZN81"/>
<accession>A1ZN81</accession>